<organism evidence="2">
    <name type="scientific">Ditylum brightwellii</name>
    <dbReference type="NCBI Taxonomy" id="49249"/>
    <lineage>
        <taxon>Eukaryota</taxon>
        <taxon>Sar</taxon>
        <taxon>Stramenopiles</taxon>
        <taxon>Ochrophyta</taxon>
        <taxon>Bacillariophyta</taxon>
        <taxon>Mediophyceae</taxon>
        <taxon>Lithodesmiophycidae</taxon>
        <taxon>Lithodesmiales</taxon>
        <taxon>Lithodesmiaceae</taxon>
        <taxon>Ditylum</taxon>
    </lineage>
</organism>
<evidence type="ECO:0000256" key="1">
    <source>
        <dbReference type="SAM" id="MobiDB-lite"/>
    </source>
</evidence>
<proteinExistence type="predicted"/>
<sequence>MNEEQQQMVEDVIYGDAIYNIIQNIVPKGIRVEIPLKRLVTIYPPTTTTTSNSSKKDDNNNDETSSDTTARNAIAFMVVYCSETTPMTRKDGDTFRSKLEDEISKIYSDGGGGSSSGIELRHDRMGRQVSHLFPYQTFVPEDLLWFSKHPIVKG</sequence>
<evidence type="ECO:0000313" key="2">
    <source>
        <dbReference type="EMBL" id="CAD9314748.1"/>
    </source>
</evidence>
<name>A0A7S1VXZ4_9STRA</name>
<protein>
    <submittedName>
        <fullName evidence="2">Uncharacterized protein</fullName>
    </submittedName>
</protein>
<feature type="region of interest" description="Disordered" evidence="1">
    <location>
        <begin position="44"/>
        <end position="68"/>
    </location>
</feature>
<dbReference type="AlphaFoldDB" id="A0A7S1VXZ4"/>
<dbReference type="EMBL" id="HBGN01001713">
    <property type="protein sequence ID" value="CAD9314748.1"/>
    <property type="molecule type" value="Transcribed_RNA"/>
</dbReference>
<gene>
    <name evidence="2" type="ORF">DBRI1063_LOCUS1154</name>
</gene>
<accession>A0A7S1VXZ4</accession>
<reference evidence="2" key="1">
    <citation type="submission" date="2021-01" db="EMBL/GenBank/DDBJ databases">
        <authorList>
            <person name="Corre E."/>
            <person name="Pelletier E."/>
            <person name="Niang G."/>
            <person name="Scheremetjew M."/>
            <person name="Finn R."/>
            <person name="Kale V."/>
            <person name="Holt S."/>
            <person name="Cochrane G."/>
            <person name="Meng A."/>
            <person name="Brown T."/>
            <person name="Cohen L."/>
        </authorList>
    </citation>
    <scope>NUCLEOTIDE SEQUENCE</scope>
    <source>
        <strain evidence="2">Pop2</strain>
    </source>
</reference>